<protein>
    <submittedName>
        <fullName evidence="8">Riboflavin transporter</fullName>
    </submittedName>
</protein>
<evidence type="ECO:0000256" key="4">
    <source>
        <dbReference type="ARBA" id="ARBA00022989"/>
    </source>
</evidence>
<evidence type="ECO:0000313" key="9">
    <source>
        <dbReference type="Proteomes" id="UP000244911"/>
    </source>
</evidence>
<keyword evidence="9" id="KW-1185">Reference proteome</keyword>
<dbReference type="SUPFAM" id="SSF103481">
    <property type="entry name" value="Multidrug resistance efflux transporter EmrE"/>
    <property type="match status" value="2"/>
</dbReference>
<feature type="transmembrane region" description="Helical" evidence="6">
    <location>
        <begin position="128"/>
        <end position="148"/>
    </location>
</feature>
<dbReference type="Pfam" id="PF00892">
    <property type="entry name" value="EamA"/>
    <property type="match status" value="2"/>
</dbReference>
<evidence type="ECO:0000256" key="2">
    <source>
        <dbReference type="ARBA" id="ARBA00009853"/>
    </source>
</evidence>
<evidence type="ECO:0000259" key="7">
    <source>
        <dbReference type="Pfam" id="PF00892"/>
    </source>
</evidence>
<dbReference type="RefSeq" id="WP_108855316.1">
    <property type="nucleotide sequence ID" value="NZ_OMOI01000001.1"/>
</dbReference>
<feature type="transmembrane region" description="Helical" evidence="6">
    <location>
        <begin position="7"/>
        <end position="28"/>
    </location>
</feature>
<comment type="subcellular location">
    <subcellularLocation>
        <location evidence="1">Membrane</location>
        <topology evidence="1">Multi-pass membrane protein</topology>
    </subcellularLocation>
</comment>
<dbReference type="OrthoDB" id="9812899at2"/>
<dbReference type="InterPro" id="IPR037185">
    <property type="entry name" value="EmrE-like"/>
</dbReference>
<keyword evidence="5 6" id="KW-0472">Membrane</keyword>
<comment type="similarity">
    <text evidence="2">Belongs to the drug/metabolite transporter (DMT) superfamily. 10 TMS drug/metabolite exporter (DME) (TC 2.A.7.3) family.</text>
</comment>
<evidence type="ECO:0000256" key="1">
    <source>
        <dbReference type="ARBA" id="ARBA00004141"/>
    </source>
</evidence>
<feature type="transmembrane region" description="Helical" evidence="6">
    <location>
        <begin position="103"/>
        <end position="121"/>
    </location>
</feature>
<feature type="domain" description="EamA" evidence="7">
    <location>
        <begin position="10"/>
        <end position="144"/>
    </location>
</feature>
<evidence type="ECO:0000256" key="3">
    <source>
        <dbReference type="ARBA" id="ARBA00022692"/>
    </source>
</evidence>
<dbReference type="PANTHER" id="PTHR22911:SF6">
    <property type="entry name" value="SOLUTE CARRIER FAMILY 35 MEMBER G1"/>
    <property type="match status" value="1"/>
</dbReference>
<name>A0A2R8AH76_9RHOB</name>
<keyword evidence="3 6" id="KW-0812">Transmembrane</keyword>
<proteinExistence type="inferred from homology"/>
<feature type="transmembrane region" description="Helical" evidence="6">
    <location>
        <begin position="184"/>
        <end position="204"/>
    </location>
</feature>
<sequence>METRNSPLAAVGFMLVATVFIAGTTLMAKLAGKDLLGEPLHPFQITHGRFTFAFLAIGTFALIRRLRITRPNLKLHVARSAAGFTGVTLMFAAATLIPLADATAISFLNPVFAMLLAIPLLGERVGPWRWLSVAMALVGALILIRPGASSFDPAAMLALGAAALLGLETIFIKRLAGREAPLQILVINNAIGLVIASCAVLFVWQSPTPAQWGVLAALGFMMASAQACYVQAIRRADASFVVPFSYATLIFAALYDFGLFGVTPGWVSALGAGIIVAGGAILAWREGRQAK</sequence>
<feature type="transmembrane region" description="Helical" evidence="6">
    <location>
        <begin position="210"/>
        <end position="229"/>
    </location>
</feature>
<feature type="transmembrane region" description="Helical" evidence="6">
    <location>
        <begin position="78"/>
        <end position="97"/>
    </location>
</feature>
<gene>
    <name evidence="8" type="primary">ribN_1</name>
    <name evidence="8" type="ORF">ALP8811_00179</name>
</gene>
<keyword evidence="4 6" id="KW-1133">Transmembrane helix</keyword>
<organism evidence="8 9">
    <name type="scientific">Aliiroseovarius pelagivivens</name>
    <dbReference type="NCBI Taxonomy" id="1639690"/>
    <lineage>
        <taxon>Bacteria</taxon>
        <taxon>Pseudomonadati</taxon>
        <taxon>Pseudomonadota</taxon>
        <taxon>Alphaproteobacteria</taxon>
        <taxon>Rhodobacterales</taxon>
        <taxon>Paracoccaceae</taxon>
        <taxon>Aliiroseovarius</taxon>
    </lineage>
</organism>
<dbReference type="EMBL" id="OMOI01000001">
    <property type="protein sequence ID" value="SPF75194.1"/>
    <property type="molecule type" value="Genomic_DNA"/>
</dbReference>
<dbReference type="AlphaFoldDB" id="A0A2R8AH76"/>
<dbReference type="PANTHER" id="PTHR22911">
    <property type="entry name" value="ACYL-MALONYL CONDENSING ENZYME-RELATED"/>
    <property type="match status" value="1"/>
</dbReference>
<reference evidence="8 9" key="1">
    <citation type="submission" date="2018-03" db="EMBL/GenBank/DDBJ databases">
        <authorList>
            <person name="Keele B.F."/>
        </authorList>
    </citation>
    <scope>NUCLEOTIDE SEQUENCE [LARGE SCALE GENOMIC DNA]</scope>
    <source>
        <strain evidence="8 9">CECT 8811</strain>
    </source>
</reference>
<evidence type="ECO:0000256" key="5">
    <source>
        <dbReference type="ARBA" id="ARBA00023136"/>
    </source>
</evidence>
<feature type="domain" description="EamA" evidence="7">
    <location>
        <begin position="154"/>
        <end position="282"/>
    </location>
</feature>
<accession>A0A2R8AH76</accession>
<evidence type="ECO:0000313" key="8">
    <source>
        <dbReference type="EMBL" id="SPF75194.1"/>
    </source>
</evidence>
<feature type="transmembrane region" description="Helical" evidence="6">
    <location>
        <begin position="241"/>
        <end position="260"/>
    </location>
</feature>
<dbReference type="InterPro" id="IPR000620">
    <property type="entry name" value="EamA_dom"/>
</dbReference>
<feature type="transmembrane region" description="Helical" evidence="6">
    <location>
        <begin position="154"/>
        <end position="172"/>
    </location>
</feature>
<dbReference type="Proteomes" id="UP000244911">
    <property type="component" value="Unassembled WGS sequence"/>
</dbReference>
<feature type="transmembrane region" description="Helical" evidence="6">
    <location>
        <begin position="266"/>
        <end position="284"/>
    </location>
</feature>
<feature type="transmembrane region" description="Helical" evidence="6">
    <location>
        <begin position="48"/>
        <end position="66"/>
    </location>
</feature>
<evidence type="ECO:0000256" key="6">
    <source>
        <dbReference type="SAM" id="Phobius"/>
    </source>
</evidence>
<dbReference type="GO" id="GO:0016020">
    <property type="term" value="C:membrane"/>
    <property type="evidence" value="ECO:0007669"/>
    <property type="project" value="UniProtKB-SubCell"/>
</dbReference>